<dbReference type="InterPro" id="IPR041628">
    <property type="entry name" value="ChlI/MoxR_AAA_lid"/>
</dbReference>
<feature type="domain" description="ChlI/MoxR AAA lid" evidence="2">
    <location>
        <begin position="228"/>
        <end position="285"/>
    </location>
</feature>
<dbReference type="InterPro" id="IPR011703">
    <property type="entry name" value="ATPase_AAA-3"/>
</dbReference>
<dbReference type="PANTHER" id="PTHR42759:SF5">
    <property type="entry name" value="METHANOL DEHYDROGENASE REGULATOR"/>
    <property type="match status" value="1"/>
</dbReference>
<reference evidence="3" key="1">
    <citation type="submission" date="2020-09" db="EMBL/GenBank/DDBJ databases">
        <title>Bacillus faecalis sp. nov., a moderately halophilic bacterium isolated from cow faeces.</title>
        <authorList>
            <person name="Jiang L."/>
            <person name="Lee J."/>
        </authorList>
    </citation>
    <scope>NUCLEOTIDE SEQUENCE</scope>
    <source>
        <strain evidence="3">AGMB 02131</strain>
    </source>
</reference>
<evidence type="ECO:0000259" key="2">
    <source>
        <dbReference type="Pfam" id="PF17863"/>
    </source>
</evidence>
<dbReference type="GO" id="GO:0005524">
    <property type="term" value="F:ATP binding"/>
    <property type="evidence" value="ECO:0007669"/>
    <property type="project" value="InterPro"/>
</dbReference>
<keyword evidence="4" id="KW-1185">Reference proteome</keyword>
<comment type="caution">
    <text evidence="3">The sequence shown here is derived from an EMBL/GenBank/DDBJ whole genome shotgun (WGS) entry which is preliminary data.</text>
</comment>
<dbReference type="RefSeq" id="WP_190996944.1">
    <property type="nucleotide sequence ID" value="NZ_JACXSI010000006.1"/>
</dbReference>
<proteinExistence type="predicted"/>
<dbReference type="SUPFAM" id="SSF52540">
    <property type="entry name" value="P-loop containing nucleoside triphosphate hydrolases"/>
    <property type="match status" value="1"/>
</dbReference>
<dbReference type="InterPro" id="IPR027417">
    <property type="entry name" value="P-loop_NTPase"/>
</dbReference>
<gene>
    <name evidence="3" type="ORF">IEO70_03375</name>
</gene>
<feature type="domain" description="ATPase AAA-3" evidence="1">
    <location>
        <begin position="35"/>
        <end position="165"/>
    </location>
</feature>
<dbReference type="EMBL" id="JACXSI010000006">
    <property type="protein sequence ID" value="MBD3107395.1"/>
    <property type="molecule type" value="Genomic_DNA"/>
</dbReference>
<dbReference type="Proteomes" id="UP000602076">
    <property type="component" value="Unassembled WGS sequence"/>
</dbReference>
<dbReference type="Pfam" id="PF07726">
    <property type="entry name" value="AAA_3"/>
    <property type="match status" value="1"/>
</dbReference>
<protein>
    <submittedName>
        <fullName evidence="3">MoxR family ATPase</fullName>
    </submittedName>
</protein>
<dbReference type="Gene3D" id="3.40.50.300">
    <property type="entry name" value="P-loop containing nucleotide triphosphate hydrolases"/>
    <property type="match status" value="1"/>
</dbReference>
<dbReference type="PIRSF" id="PIRSF002849">
    <property type="entry name" value="AAA_ATPase_chaperone_MoxR_prd"/>
    <property type="match status" value="1"/>
</dbReference>
<dbReference type="Pfam" id="PF17863">
    <property type="entry name" value="AAA_lid_2"/>
    <property type="match status" value="1"/>
</dbReference>
<evidence type="ECO:0000313" key="4">
    <source>
        <dbReference type="Proteomes" id="UP000602076"/>
    </source>
</evidence>
<dbReference type="InterPro" id="IPR050764">
    <property type="entry name" value="CbbQ/NirQ/NorQ/GpvN"/>
</dbReference>
<dbReference type="GO" id="GO:0016887">
    <property type="term" value="F:ATP hydrolysis activity"/>
    <property type="evidence" value="ECO:0007669"/>
    <property type="project" value="InterPro"/>
</dbReference>
<dbReference type="PANTHER" id="PTHR42759">
    <property type="entry name" value="MOXR FAMILY PROTEIN"/>
    <property type="match status" value="1"/>
</dbReference>
<organism evidence="3 4">
    <name type="scientific">Peribacillus faecalis</name>
    <dbReference type="NCBI Taxonomy" id="2772559"/>
    <lineage>
        <taxon>Bacteria</taxon>
        <taxon>Bacillati</taxon>
        <taxon>Bacillota</taxon>
        <taxon>Bacilli</taxon>
        <taxon>Bacillales</taxon>
        <taxon>Bacillaceae</taxon>
        <taxon>Peribacillus</taxon>
    </lineage>
</organism>
<dbReference type="AlphaFoldDB" id="A0A927CWT0"/>
<sequence>MLTRPEMIINEVKKVIVGKDEILEKVFMSILAEGHILLEDIPGVGKTTLALAFSKTMGLDFNRIQFTPDVVASDVVGFTMFDKEKESFVYKEGSVMCNLLLGDEMNRTSSRTQAALLEAMEEGNVTVDGVTYEIPKPFNVIATQNPFGSYGTQALPQAQLDRFMMKLSIGYPDFKSQVELLRNRQGTQPLLELSPIIEKGDLLQMQKEVSEIFIAEEILEYVTYLTEATRSHPLIVQGISPRGALAICKVAKAKAYISGRDYCIPEDVMEIFIDTCSHRIVLEQRTTVGNAKAESLLKEILHEVKSPDFIMGNVK</sequence>
<dbReference type="Gene3D" id="1.10.8.80">
    <property type="entry name" value="Magnesium chelatase subunit I, C-Terminal domain"/>
    <property type="match status" value="1"/>
</dbReference>
<evidence type="ECO:0000259" key="1">
    <source>
        <dbReference type="Pfam" id="PF07726"/>
    </source>
</evidence>
<evidence type="ECO:0000313" key="3">
    <source>
        <dbReference type="EMBL" id="MBD3107395.1"/>
    </source>
</evidence>
<accession>A0A927CWT0</accession>
<name>A0A927CWT0_9BACI</name>